<dbReference type="Proteomes" id="UP000271162">
    <property type="component" value="Unassembled WGS sequence"/>
</dbReference>
<proteinExistence type="predicted"/>
<evidence type="ECO:0000313" key="2">
    <source>
        <dbReference type="Proteomes" id="UP000271162"/>
    </source>
</evidence>
<evidence type="ECO:0000313" key="3">
    <source>
        <dbReference type="WBParaSite" id="NBR_0000560401-mRNA-1"/>
    </source>
</evidence>
<protein>
    <submittedName>
        <fullName evidence="1 3">Uncharacterized protein</fullName>
    </submittedName>
</protein>
<sequence length="233" mass="26794">MPRQSQRVAKCNDNNIATQNKSLSPTVQMDYSGYNVFELLSMIMAKNTDPEINCMLQATVAKLPELIKDIARETAKETARETAKEVVRDADREHCLVFSGVPEAPANLLPSERQLDLDVKIGKIFDILDIESRPVANYRMGKFLTTRPRLVKVVLHSRSHFLTALRNARRLLTTEFKGVYVRQSMTYDERRHDFELRQEAKKRNGEANERIWAVYRGELVKIDTIKNNRNSGN</sequence>
<accession>A0A0N4XSV2</accession>
<keyword evidence="2" id="KW-1185">Reference proteome</keyword>
<name>A0A0N4XSV2_NIPBR</name>
<dbReference type="AlphaFoldDB" id="A0A0N4XSV2"/>
<reference evidence="1 2" key="2">
    <citation type="submission" date="2018-11" db="EMBL/GenBank/DDBJ databases">
        <authorList>
            <consortium name="Pathogen Informatics"/>
        </authorList>
    </citation>
    <scope>NUCLEOTIDE SEQUENCE [LARGE SCALE GENOMIC DNA]</scope>
</reference>
<evidence type="ECO:0000313" key="1">
    <source>
        <dbReference type="EMBL" id="VDL69194.1"/>
    </source>
</evidence>
<gene>
    <name evidence="1" type="ORF">NBR_LOCUS5605</name>
</gene>
<dbReference type="EMBL" id="UYSL01014364">
    <property type="protein sequence ID" value="VDL69194.1"/>
    <property type="molecule type" value="Genomic_DNA"/>
</dbReference>
<reference evidence="3" key="1">
    <citation type="submission" date="2017-02" db="UniProtKB">
        <authorList>
            <consortium name="WormBaseParasite"/>
        </authorList>
    </citation>
    <scope>IDENTIFICATION</scope>
</reference>
<organism evidence="3">
    <name type="scientific">Nippostrongylus brasiliensis</name>
    <name type="common">Rat hookworm</name>
    <dbReference type="NCBI Taxonomy" id="27835"/>
    <lineage>
        <taxon>Eukaryota</taxon>
        <taxon>Metazoa</taxon>
        <taxon>Ecdysozoa</taxon>
        <taxon>Nematoda</taxon>
        <taxon>Chromadorea</taxon>
        <taxon>Rhabditida</taxon>
        <taxon>Rhabditina</taxon>
        <taxon>Rhabditomorpha</taxon>
        <taxon>Strongyloidea</taxon>
        <taxon>Heligmosomidae</taxon>
        <taxon>Nippostrongylus</taxon>
    </lineage>
</organism>
<dbReference type="STRING" id="27835.A0A0N4XSV2"/>
<dbReference type="WBParaSite" id="NBR_0000560401-mRNA-1">
    <property type="protein sequence ID" value="NBR_0000560401-mRNA-1"/>
    <property type="gene ID" value="NBR_0000560401"/>
</dbReference>